<evidence type="ECO:0000313" key="1">
    <source>
        <dbReference type="EMBL" id="GGD30310.1"/>
    </source>
</evidence>
<reference evidence="1" key="1">
    <citation type="journal article" date="2014" name="Int. J. Syst. Evol. Microbiol.">
        <title>Complete genome sequence of Corynebacterium casei LMG S-19264T (=DSM 44701T), isolated from a smear-ripened cheese.</title>
        <authorList>
            <consortium name="US DOE Joint Genome Institute (JGI-PGF)"/>
            <person name="Walter F."/>
            <person name="Albersmeier A."/>
            <person name="Kalinowski J."/>
            <person name="Ruckert C."/>
        </authorList>
    </citation>
    <scope>NUCLEOTIDE SEQUENCE</scope>
    <source>
        <strain evidence="1">CGMCC 1.15152</strain>
    </source>
</reference>
<comment type="caution">
    <text evidence="1">The sequence shown here is derived from an EMBL/GenBank/DDBJ whole genome shotgun (WGS) entry which is preliminary data.</text>
</comment>
<sequence>MSLIYVDSGADDNLDPADGWGDVPEADRPLWSRYMVDYMPWFPGAVIMNYIAPGVMNGGTRAPQIWKDAARALHAAGFTPADYYLLATLVTGRFRNELDVHRHARLFELWPDEKRAGDFRFTPAAWKPWLERVQAGESPSRAVEHILTGGKPRAMGTLVTRGQPTRVVGD</sequence>
<dbReference type="Proteomes" id="UP000633205">
    <property type="component" value="Unassembled WGS sequence"/>
</dbReference>
<protein>
    <submittedName>
        <fullName evidence="1">Uncharacterized protein</fullName>
    </submittedName>
</protein>
<gene>
    <name evidence="1" type="ORF">GCM10010915_08260</name>
</gene>
<dbReference type="AlphaFoldDB" id="A0A916Y4A9"/>
<keyword evidence="2" id="KW-1185">Reference proteome</keyword>
<dbReference type="RefSeq" id="WP_229730932.1">
    <property type="nucleotide sequence ID" value="NZ_BMHO01000001.1"/>
</dbReference>
<organism evidence="1 2">
    <name type="scientific">Microbacterium faecale</name>
    <dbReference type="NCBI Taxonomy" id="1804630"/>
    <lineage>
        <taxon>Bacteria</taxon>
        <taxon>Bacillati</taxon>
        <taxon>Actinomycetota</taxon>
        <taxon>Actinomycetes</taxon>
        <taxon>Micrococcales</taxon>
        <taxon>Microbacteriaceae</taxon>
        <taxon>Microbacterium</taxon>
    </lineage>
</organism>
<evidence type="ECO:0000313" key="2">
    <source>
        <dbReference type="Proteomes" id="UP000633205"/>
    </source>
</evidence>
<reference evidence="1" key="2">
    <citation type="submission" date="2020-09" db="EMBL/GenBank/DDBJ databases">
        <authorList>
            <person name="Sun Q."/>
            <person name="Zhou Y."/>
        </authorList>
    </citation>
    <scope>NUCLEOTIDE SEQUENCE</scope>
    <source>
        <strain evidence="1">CGMCC 1.15152</strain>
    </source>
</reference>
<accession>A0A916Y4A9</accession>
<dbReference type="EMBL" id="BMHO01000001">
    <property type="protein sequence ID" value="GGD30310.1"/>
    <property type="molecule type" value="Genomic_DNA"/>
</dbReference>
<proteinExistence type="predicted"/>
<name>A0A916Y4A9_9MICO</name>